<dbReference type="EMBL" id="CP021744">
    <property type="protein sequence ID" value="ARZ72629.1"/>
    <property type="molecule type" value="Genomic_DNA"/>
</dbReference>
<reference evidence="1 2" key="1">
    <citation type="submission" date="2017-06" db="EMBL/GenBank/DDBJ databases">
        <title>Streptomyces albireticuli Genome sequencing and assembly.</title>
        <authorList>
            <person name="Wang Y."/>
            <person name="Du B."/>
            <person name="Ding Y."/>
            <person name="Liu H."/>
            <person name="Hou Q."/>
            <person name="Liu K."/>
            <person name="Yao L."/>
            <person name="Wang C."/>
        </authorList>
    </citation>
    <scope>NUCLEOTIDE SEQUENCE [LARGE SCALE GENOMIC DNA]</scope>
    <source>
        <strain evidence="1 2">MDJK11</strain>
    </source>
</reference>
<proteinExistence type="predicted"/>
<dbReference type="Proteomes" id="UP000195755">
    <property type="component" value="Chromosome"/>
</dbReference>
<name>A0A1Z2LEB2_9ACTN</name>
<evidence type="ECO:0000313" key="2">
    <source>
        <dbReference type="Proteomes" id="UP000195755"/>
    </source>
</evidence>
<dbReference type="KEGG" id="salj:SMD11_7053"/>
<organism evidence="1 2">
    <name type="scientific">Streptomyces albireticuli</name>
    <dbReference type="NCBI Taxonomy" id="1940"/>
    <lineage>
        <taxon>Bacteria</taxon>
        <taxon>Bacillati</taxon>
        <taxon>Actinomycetota</taxon>
        <taxon>Actinomycetes</taxon>
        <taxon>Kitasatosporales</taxon>
        <taxon>Streptomycetaceae</taxon>
        <taxon>Streptomyces</taxon>
    </lineage>
</organism>
<accession>A0A1Z2LEB2</accession>
<sequence length="114" mass="12208">MVASWEVTAAWRMSAWLNVSRGGGSAVVVDSPRLLSMILSLSRLARGARPAAPFAVKEGWRSSVSRWRVIVCRGTARAAFSELLSHSSAFPGCLGLGEHLVHERHLDGGRLVGG</sequence>
<gene>
    <name evidence="1" type="ORF">SMD11_7053</name>
</gene>
<protein>
    <submittedName>
        <fullName evidence="1">Uncharacterized protein</fullName>
    </submittedName>
</protein>
<dbReference type="AlphaFoldDB" id="A0A1Z2LEB2"/>
<evidence type="ECO:0000313" key="1">
    <source>
        <dbReference type="EMBL" id="ARZ72629.1"/>
    </source>
</evidence>